<dbReference type="EMBL" id="LR130779">
    <property type="protein sequence ID" value="VDN65385.1"/>
    <property type="molecule type" value="Genomic_DNA"/>
</dbReference>
<dbReference type="InterPro" id="IPR001633">
    <property type="entry name" value="EAL_dom"/>
</dbReference>
<protein>
    <submittedName>
        <fullName evidence="1">Putative Diguanylate cyclase/phosphodiesterase (GGDEF &amp; EAL domain) with PAS/PAC sensor(S)</fullName>
    </submittedName>
</protein>
<dbReference type="InterPro" id="IPR050706">
    <property type="entry name" value="Cyclic-di-GMP_PDE-like"/>
</dbReference>
<dbReference type="InterPro" id="IPR035919">
    <property type="entry name" value="EAL_sf"/>
</dbReference>
<dbReference type="PROSITE" id="PS50883">
    <property type="entry name" value="EAL"/>
    <property type="match status" value="1"/>
</dbReference>
<organism evidence="1">
    <name type="scientific">Ectopseudomonas oleovorans</name>
    <name type="common">Pseudomonas oleovorans</name>
    <dbReference type="NCBI Taxonomy" id="301"/>
    <lineage>
        <taxon>Bacteria</taxon>
        <taxon>Pseudomonadati</taxon>
        <taxon>Pseudomonadota</taxon>
        <taxon>Gammaproteobacteria</taxon>
        <taxon>Pseudomonadales</taxon>
        <taxon>Pseudomonadaceae</taxon>
        <taxon>Ectopseudomonas</taxon>
    </lineage>
</organism>
<dbReference type="PANTHER" id="PTHR33121">
    <property type="entry name" value="CYCLIC DI-GMP PHOSPHODIESTERASE PDEF"/>
    <property type="match status" value="1"/>
</dbReference>
<dbReference type="AlphaFoldDB" id="A0A653BA49"/>
<dbReference type="Gene3D" id="3.20.20.450">
    <property type="entry name" value="EAL domain"/>
    <property type="match status" value="1"/>
</dbReference>
<dbReference type="GO" id="GO:0071111">
    <property type="term" value="F:cyclic-guanylate-specific phosphodiesterase activity"/>
    <property type="evidence" value="ECO:0007669"/>
    <property type="project" value="InterPro"/>
</dbReference>
<name>A0A653BA49_ECTOL</name>
<sequence length="406" mass="45155">MSKLGDTCIETGFAGFTHIFVMLRNLEHVRTVYGDDFVHALVKEISFRGHSRGAIISMVGEGAFLMHMHVGFPTSYNLALQELERWQLVLSAPPFEIEGTPIFPVLSVGFVTLDLFGAPSLAEINQITPPAPMPLPEVHCSTDWRLSYESDMEFAACFYRGLGRQDFALAFQPIVSLGEGGETLYEEGLLRSVENLAHRTTAGEDTISTLEKLGLIRRLDRSVVLSLLGMLRQEPQVKLGCNISSSSAVDDAWWISILELLALRPDLASRLTVEITEYLPMLHPETAVDFVRRLQTLGCRIAIDDFGSGFTTLDFVRRVQPDIIKIHAGYLHRARESEQSVEVLSNLVGISSRFAPNVVIEGVESEEDLVLARGTSANWAQGNLFKAPQLWPSWSRHPLFIRSSSL</sequence>
<accession>A0A653BA49</accession>
<gene>
    <name evidence="1" type="ORF">POT9AD_4410</name>
</gene>
<dbReference type="CDD" id="cd01948">
    <property type="entry name" value="EAL"/>
    <property type="match status" value="1"/>
</dbReference>
<reference evidence="1" key="1">
    <citation type="submission" date="2018-11" db="EMBL/GenBank/DDBJ databases">
        <authorList>
            <consortium name="Genoscope - CEA"/>
            <person name="William W."/>
        </authorList>
    </citation>
    <scope>NUCLEOTIDE SEQUENCE [LARGE SCALE GENOMIC DNA]</scope>
    <source>
        <strain evidence="1">T9AD</strain>
    </source>
</reference>
<dbReference type="OrthoDB" id="1673646at2"/>
<dbReference type="SMART" id="SM00052">
    <property type="entry name" value="EAL"/>
    <property type="match status" value="1"/>
</dbReference>
<dbReference type="PANTHER" id="PTHR33121:SF23">
    <property type="entry name" value="CYCLIC DI-GMP PHOSPHODIESTERASE PDEB"/>
    <property type="match status" value="1"/>
</dbReference>
<dbReference type="Pfam" id="PF00563">
    <property type="entry name" value="EAL"/>
    <property type="match status" value="1"/>
</dbReference>
<dbReference type="SUPFAM" id="SSF141868">
    <property type="entry name" value="EAL domain-like"/>
    <property type="match status" value="1"/>
</dbReference>
<evidence type="ECO:0000313" key="1">
    <source>
        <dbReference type="EMBL" id="VDN65385.1"/>
    </source>
</evidence>
<proteinExistence type="predicted"/>